<dbReference type="EMBL" id="ML994616">
    <property type="protein sequence ID" value="KAF2191994.1"/>
    <property type="molecule type" value="Genomic_DNA"/>
</dbReference>
<dbReference type="Proteomes" id="UP000800200">
    <property type="component" value="Unassembled WGS sequence"/>
</dbReference>
<reference evidence="1" key="1">
    <citation type="journal article" date="2020" name="Stud. Mycol.">
        <title>101 Dothideomycetes genomes: a test case for predicting lifestyles and emergence of pathogens.</title>
        <authorList>
            <person name="Haridas S."/>
            <person name="Albert R."/>
            <person name="Binder M."/>
            <person name="Bloem J."/>
            <person name="Labutti K."/>
            <person name="Salamov A."/>
            <person name="Andreopoulos B."/>
            <person name="Baker S."/>
            <person name="Barry K."/>
            <person name="Bills G."/>
            <person name="Bluhm B."/>
            <person name="Cannon C."/>
            <person name="Castanera R."/>
            <person name="Culley D."/>
            <person name="Daum C."/>
            <person name="Ezra D."/>
            <person name="Gonzalez J."/>
            <person name="Henrissat B."/>
            <person name="Kuo A."/>
            <person name="Liang C."/>
            <person name="Lipzen A."/>
            <person name="Lutzoni F."/>
            <person name="Magnuson J."/>
            <person name="Mondo S."/>
            <person name="Nolan M."/>
            <person name="Ohm R."/>
            <person name="Pangilinan J."/>
            <person name="Park H.-J."/>
            <person name="Ramirez L."/>
            <person name="Alfaro M."/>
            <person name="Sun H."/>
            <person name="Tritt A."/>
            <person name="Yoshinaga Y."/>
            <person name="Zwiers L.-H."/>
            <person name="Turgeon B."/>
            <person name="Goodwin S."/>
            <person name="Spatafora J."/>
            <person name="Crous P."/>
            <person name="Grigoriev I."/>
        </authorList>
    </citation>
    <scope>NUCLEOTIDE SEQUENCE</scope>
    <source>
        <strain evidence="1">CBS 207.26</strain>
    </source>
</reference>
<evidence type="ECO:0000313" key="2">
    <source>
        <dbReference type="Proteomes" id="UP000800200"/>
    </source>
</evidence>
<accession>A0A6A6EK34</accession>
<dbReference type="AlphaFoldDB" id="A0A6A6EK34"/>
<evidence type="ECO:0000313" key="1">
    <source>
        <dbReference type="EMBL" id="KAF2191994.1"/>
    </source>
</evidence>
<proteinExistence type="predicted"/>
<keyword evidence="2" id="KW-1185">Reference proteome</keyword>
<sequence length="162" mass="18252">MVPCAAKLLLLCRNSTFNRNLLFTTFRFSSTNLSINHHTSMKPPAPTPNSQATVPQGQEDLVPFFFGESPSSPAAIALSPLFRIPPELRGNIYNFLYCHMEYGFSDANFWIFLAYRRPSMDAELSKFPLWLLTCKQLLSEGAAQFYRVVWRCGSGVCNAESV</sequence>
<gene>
    <name evidence="1" type="ORF">K469DRAFT_346046</name>
</gene>
<name>A0A6A6EK34_9PEZI</name>
<protein>
    <submittedName>
        <fullName evidence="1">Uncharacterized protein</fullName>
    </submittedName>
</protein>
<organism evidence="1 2">
    <name type="scientific">Zopfia rhizophila CBS 207.26</name>
    <dbReference type="NCBI Taxonomy" id="1314779"/>
    <lineage>
        <taxon>Eukaryota</taxon>
        <taxon>Fungi</taxon>
        <taxon>Dikarya</taxon>
        <taxon>Ascomycota</taxon>
        <taxon>Pezizomycotina</taxon>
        <taxon>Dothideomycetes</taxon>
        <taxon>Dothideomycetes incertae sedis</taxon>
        <taxon>Zopfiaceae</taxon>
        <taxon>Zopfia</taxon>
    </lineage>
</organism>